<keyword evidence="2 5" id="KW-0812">Transmembrane</keyword>
<evidence type="ECO:0000256" key="5">
    <source>
        <dbReference type="SAM" id="Phobius"/>
    </source>
</evidence>
<gene>
    <name evidence="7" type="ORF">SAMN04487962_11065</name>
</gene>
<reference evidence="8" key="1">
    <citation type="submission" date="2016-10" db="EMBL/GenBank/DDBJ databases">
        <authorList>
            <person name="Varghese N."/>
            <person name="Submissions S."/>
        </authorList>
    </citation>
    <scope>NUCLEOTIDE SEQUENCE [LARGE SCALE GENOMIC DNA]</scope>
    <source>
        <strain evidence="8">CGMCC 1.6489</strain>
    </source>
</reference>
<dbReference type="PROSITE" id="PS50839">
    <property type="entry name" value="CHASE"/>
    <property type="match status" value="1"/>
</dbReference>
<dbReference type="GO" id="GO:0003824">
    <property type="term" value="F:catalytic activity"/>
    <property type="evidence" value="ECO:0007669"/>
    <property type="project" value="UniProtKB-ARBA"/>
</dbReference>
<dbReference type="STRING" id="430453.SAMN04487962_11065"/>
<dbReference type="OrthoDB" id="6347338at2"/>
<evidence type="ECO:0000256" key="4">
    <source>
        <dbReference type="ARBA" id="ARBA00023136"/>
    </source>
</evidence>
<comment type="subcellular location">
    <subcellularLocation>
        <location evidence="1">Membrane</location>
    </subcellularLocation>
</comment>
<proteinExistence type="predicted"/>
<dbReference type="Pfam" id="PF03924">
    <property type="entry name" value="CHASE"/>
    <property type="match status" value="1"/>
</dbReference>
<keyword evidence="4 5" id="KW-0472">Membrane</keyword>
<dbReference type="AlphaFoldDB" id="A0A1I0EMX1"/>
<feature type="transmembrane region" description="Helical" evidence="5">
    <location>
        <begin position="313"/>
        <end position="339"/>
    </location>
</feature>
<keyword evidence="8" id="KW-1185">Reference proteome</keyword>
<dbReference type="GO" id="GO:0016020">
    <property type="term" value="C:membrane"/>
    <property type="evidence" value="ECO:0007669"/>
    <property type="project" value="UniProtKB-SubCell"/>
</dbReference>
<sequence length="489" mass="54443">MDPQSTSGRPAYLWWLLPVLVLAGGLLLTTLIAPRSQAPVQALTQDLSRAHHDQLSRALVERAADVLIAARSITSPGTAASTDTDAFKRQAVSLLGEFPEVAGVELLTLVSHDQRAMVERQLSEQAGQFIRFARWTGTRDTEPAEPADRYLVIRQGVFQPETGPGVSGLGLVATSVPHWRDALRRARRENRPTATTVTELQRNGGEQRALRVFIPFQDEGKPEEDRHLLALVIRPDHWLERQLDGLHDTRWQVEVHDISQHARQPLATLPSATPPATDTPATRSTLTLANRQWMLSTRPADAWLGSLRQQALWPAWLVGLAVTLLAASLTAWACWQLMAHKRLLYRRTRRARRLGQQLDNTRVEKNILHHSLQESDRRARDLIELGGGIFAELDEGRHIGYLSPQAAILLDIPSTELIGTPLDALFAEEGKRDLAMTFDAARRDQGIERLDTEMVTQDGRSLAITLRVKALKDPLSGCAGFRVSLTPRQ</sequence>
<evidence type="ECO:0000313" key="7">
    <source>
        <dbReference type="EMBL" id="SET46817.1"/>
    </source>
</evidence>
<protein>
    <submittedName>
        <fullName evidence="7">Sensor domain CHASE1-containing protein</fullName>
    </submittedName>
</protein>
<feature type="transmembrane region" description="Helical" evidence="5">
    <location>
        <begin position="12"/>
        <end position="33"/>
    </location>
</feature>
<name>A0A1I0EMX1_9GAMM</name>
<evidence type="ECO:0000256" key="3">
    <source>
        <dbReference type="ARBA" id="ARBA00022989"/>
    </source>
</evidence>
<feature type="domain" description="CHASE" evidence="6">
    <location>
        <begin position="78"/>
        <end position="296"/>
    </location>
</feature>
<evidence type="ECO:0000313" key="8">
    <source>
        <dbReference type="Proteomes" id="UP000198762"/>
    </source>
</evidence>
<dbReference type="InterPro" id="IPR000014">
    <property type="entry name" value="PAS"/>
</dbReference>
<dbReference type="GO" id="GO:0007165">
    <property type="term" value="P:signal transduction"/>
    <property type="evidence" value="ECO:0007669"/>
    <property type="project" value="UniProtKB-ARBA"/>
</dbReference>
<dbReference type="InterPro" id="IPR042240">
    <property type="entry name" value="CHASE_sf"/>
</dbReference>
<evidence type="ECO:0000256" key="2">
    <source>
        <dbReference type="ARBA" id="ARBA00022692"/>
    </source>
</evidence>
<dbReference type="Gene3D" id="3.30.450.350">
    <property type="entry name" value="CHASE domain"/>
    <property type="match status" value="1"/>
</dbReference>
<dbReference type="SMART" id="SM01079">
    <property type="entry name" value="CHASE"/>
    <property type="match status" value="1"/>
</dbReference>
<dbReference type="Proteomes" id="UP000198762">
    <property type="component" value="Unassembled WGS sequence"/>
</dbReference>
<organism evidence="7 8">
    <name type="scientific">Marinobacter segnicrescens</name>
    <dbReference type="NCBI Taxonomy" id="430453"/>
    <lineage>
        <taxon>Bacteria</taxon>
        <taxon>Pseudomonadati</taxon>
        <taxon>Pseudomonadota</taxon>
        <taxon>Gammaproteobacteria</taxon>
        <taxon>Pseudomonadales</taxon>
        <taxon>Marinobacteraceae</taxon>
        <taxon>Marinobacter</taxon>
    </lineage>
</organism>
<evidence type="ECO:0000259" key="6">
    <source>
        <dbReference type="PROSITE" id="PS50839"/>
    </source>
</evidence>
<dbReference type="InterPro" id="IPR035965">
    <property type="entry name" value="PAS-like_dom_sf"/>
</dbReference>
<keyword evidence="3 5" id="KW-1133">Transmembrane helix</keyword>
<dbReference type="CDD" id="cd00130">
    <property type="entry name" value="PAS"/>
    <property type="match status" value="1"/>
</dbReference>
<dbReference type="RefSeq" id="WP_091852040.1">
    <property type="nucleotide sequence ID" value="NZ_FOHZ01000010.1"/>
</dbReference>
<accession>A0A1I0EMX1</accession>
<dbReference type="InterPro" id="IPR006189">
    <property type="entry name" value="CHASE_dom"/>
</dbReference>
<dbReference type="SUPFAM" id="SSF55785">
    <property type="entry name" value="PYP-like sensor domain (PAS domain)"/>
    <property type="match status" value="1"/>
</dbReference>
<dbReference type="Gene3D" id="3.30.450.20">
    <property type="entry name" value="PAS domain"/>
    <property type="match status" value="1"/>
</dbReference>
<evidence type="ECO:0000256" key="1">
    <source>
        <dbReference type="ARBA" id="ARBA00004370"/>
    </source>
</evidence>
<dbReference type="EMBL" id="FOHZ01000010">
    <property type="protein sequence ID" value="SET46817.1"/>
    <property type="molecule type" value="Genomic_DNA"/>
</dbReference>